<comment type="caution">
    <text evidence="2">The sequence shown here is derived from an EMBL/GenBank/DDBJ whole genome shotgun (WGS) entry which is preliminary data.</text>
</comment>
<evidence type="ECO:0000313" key="3">
    <source>
        <dbReference type="Proteomes" id="UP000600080"/>
    </source>
</evidence>
<evidence type="ECO:0000256" key="1">
    <source>
        <dbReference type="SAM" id="MobiDB-lite"/>
    </source>
</evidence>
<keyword evidence="3" id="KW-1185">Reference proteome</keyword>
<organism evidence="2 3">
    <name type="scientific">Streptomyces kronopolitis</name>
    <dbReference type="NCBI Taxonomy" id="1612435"/>
    <lineage>
        <taxon>Bacteria</taxon>
        <taxon>Bacillati</taxon>
        <taxon>Actinomycetota</taxon>
        <taxon>Actinomycetes</taxon>
        <taxon>Kitasatosporales</taxon>
        <taxon>Streptomycetaceae</taxon>
        <taxon>Streptomyces</taxon>
    </lineage>
</organism>
<dbReference type="Proteomes" id="UP000600080">
    <property type="component" value="Unassembled WGS sequence"/>
</dbReference>
<feature type="compositionally biased region" description="Basic and acidic residues" evidence="1">
    <location>
        <begin position="64"/>
        <end position="83"/>
    </location>
</feature>
<evidence type="ECO:0000313" key="2">
    <source>
        <dbReference type="EMBL" id="GGN32751.1"/>
    </source>
</evidence>
<protein>
    <submittedName>
        <fullName evidence="2">Uncharacterized protein</fullName>
    </submittedName>
</protein>
<accession>A0ABQ2IZE5</accession>
<reference evidence="3" key="1">
    <citation type="journal article" date="2019" name="Int. J. Syst. Evol. Microbiol.">
        <title>The Global Catalogue of Microorganisms (GCM) 10K type strain sequencing project: providing services to taxonomists for standard genome sequencing and annotation.</title>
        <authorList>
            <consortium name="The Broad Institute Genomics Platform"/>
            <consortium name="The Broad Institute Genome Sequencing Center for Infectious Disease"/>
            <person name="Wu L."/>
            <person name="Ma J."/>
        </authorList>
    </citation>
    <scope>NUCLEOTIDE SEQUENCE [LARGE SCALE GENOMIC DNA]</scope>
    <source>
        <strain evidence="3">CGMCC 4.7323</strain>
    </source>
</reference>
<proteinExistence type="predicted"/>
<feature type="region of interest" description="Disordered" evidence="1">
    <location>
        <begin position="23"/>
        <end position="115"/>
    </location>
</feature>
<gene>
    <name evidence="2" type="ORF">GCM10012285_03160</name>
</gene>
<sequence length="115" mass="12106">MKDGVALTESDVLDYVYTPLRDLPLTESIPDGHGLKGDGDDDPDEAGECLRGAELGTTGCTPADHAETCNAGRDHPHPQERRTQPGGPRHRAVLHPVHMGSAPGRRPSAAPSTAP</sequence>
<dbReference type="EMBL" id="BMND01000001">
    <property type="protein sequence ID" value="GGN32751.1"/>
    <property type="molecule type" value="Genomic_DNA"/>
</dbReference>
<name>A0ABQ2IZE5_9ACTN</name>